<dbReference type="PANTHER" id="PTHR46268:SF6">
    <property type="entry name" value="UNIVERSAL STRESS PROTEIN UP12"/>
    <property type="match status" value="1"/>
</dbReference>
<keyword evidence="4" id="KW-1185">Reference proteome</keyword>
<proteinExistence type="inferred from homology"/>
<accession>A0ABN0TI60</accession>
<dbReference type="InterPro" id="IPR006016">
    <property type="entry name" value="UspA"/>
</dbReference>
<dbReference type="EMBL" id="BAAAGX010000003">
    <property type="protein sequence ID" value="GAA0222271.1"/>
    <property type="molecule type" value="Genomic_DNA"/>
</dbReference>
<sequence length="283" mass="29160">MTTPSPHVVVGTDGSEGADRAVRWAAREAALRGRTLRIVHAFIWPYLRVSTAPVPGMRGTGLRRIAEDLLLDAAAVARAASPGVRVVTDLPVGAPIGVLLAAADDAELVVIGSDGLGRLDGLIIGSVGVGLIAGSRGPVVVVTGPVAERTDERRVVAGVGGFDHRNGPAQISAVLDYTFRDATRRQATVTVVHATAGREEGQDGTAIRAAVAAWSDDYPHVDVRYVADRRTPAAALVARADGAELLVLGTHGWGGFAGLVHGSVGQDALRRAPCPVAVVHSGT</sequence>
<name>A0ABN0TI60_9ACTN</name>
<evidence type="ECO:0000313" key="4">
    <source>
        <dbReference type="Proteomes" id="UP001500967"/>
    </source>
</evidence>
<protein>
    <submittedName>
        <fullName evidence="3">Universal stress protein</fullName>
    </submittedName>
</protein>
<dbReference type="Pfam" id="PF00582">
    <property type="entry name" value="Usp"/>
    <property type="match status" value="2"/>
</dbReference>
<gene>
    <name evidence="3" type="ORF">GCM10009539_04320</name>
</gene>
<dbReference type="InterPro" id="IPR006015">
    <property type="entry name" value="Universal_stress_UspA"/>
</dbReference>
<comment type="similarity">
    <text evidence="1">Belongs to the universal stress protein A family.</text>
</comment>
<feature type="domain" description="UspA" evidence="2">
    <location>
        <begin position="173"/>
        <end position="280"/>
    </location>
</feature>
<dbReference type="Gene3D" id="3.40.50.620">
    <property type="entry name" value="HUPs"/>
    <property type="match status" value="2"/>
</dbReference>
<organism evidence="3 4">
    <name type="scientific">Cryptosporangium japonicum</name>
    <dbReference type="NCBI Taxonomy" id="80872"/>
    <lineage>
        <taxon>Bacteria</taxon>
        <taxon>Bacillati</taxon>
        <taxon>Actinomycetota</taxon>
        <taxon>Actinomycetes</taxon>
        <taxon>Cryptosporangiales</taxon>
        <taxon>Cryptosporangiaceae</taxon>
        <taxon>Cryptosporangium</taxon>
    </lineage>
</organism>
<evidence type="ECO:0000256" key="1">
    <source>
        <dbReference type="ARBA" id="ARBA00008791"/>
    </source>
</evidence>
<dbReference type="PANTHER" id="PTHR46268">
    <property type="entry name" value="STRESS RESPONSE PROTEIN NHAX"/>
    <property type="match status" value="1"/>
</dbReference>
<dbReference type="RefSeq" id="WP_344647004.1">
    <property type="nucleotide sequence ID" value="NZ_BAAAGX010000003.1"/>
</dbReference>
<comment type="caution">
    <text evidence="3">The sequence shown here is derived from an EMBL/GenBank/DDBJ whole genome shotgun (WGS) entry which is preliminary data.</text>
</comment>
<evidence type="ECO:0000313" key="3">
    <source>
        <dbReference type="EMBL" id="GAA0222271.1"/>
    </source>
</evidence>
<feature type="domain" description="UspA" evidence="2">
    <location>
        <begin position="7"/>
        <end position="142"/>
    </location>
</feature>
<dbReference type="PRINTS" id="PR01438">
    <property type="entry name" value="UNVRSLSTRESS"/>
</dbReference>
<reference evidence="3 4" key="1">
    <citation type="journal article" date="2019" name="Int. J. Syst. Evol. Microbiol.">
        <title>The Global Catalogue of Microorganisms (GCM) 10K type strain sequencing project: providing services to taxonomists for standard genome sequencing and annotation.</title>
        <authorList>
            <consortium name="The Broad Institute Genomics Platform"/>
            <consortium name="The Broad Institute Genome Sequencing Center for Infectious Disease"/>
            <person name="Wu L."/>
            <person name="Ma J."/>
        </authorList>
    </citation>
    <scope>NUCLEOTIDE SEQUENCE [LARGE SCALE GENOMIC DNA]</scope>
    <source>
        <strain evidence="3 4">JCM 10425</strain>
    </source>
</reference>
<dbReference type="SUPFAM" id="SSF52402">
    <property type="entry name" value="Adenine nucleotide alpha hydrolases-like"/>
    <property type="match status" value="2"/>
</dbReference>
<dbReference type="Proteomes" id="UP001500967">
    <property type="component" value="Unassembled WGS sequence"/>
</dbReference>
<dbReference type="InterPro" id="IPR014729">
    <property type="entry name" value="Rossmann-like_a/b/a_fold"/>
</dbReference>
<evidence type="ECO:0000259" key="2">
    <source>
        <dbReference type="Pfam" id="PF00582"/>
    </source>
</evidence>